<dbReference type="Proteomes" id="UP001066276">
    <property type="component" value="Chromosome 3_1"/>
</dbReference>
<evidence type="ECO:0000313" key="2">
    <source>
        <dbReference type="EMBL" id="KAJ1189571.1"/>
    </source>
</evidence>
<feature type="compositionally biased region" description="Basic residues" evidence="1">
    <location>
        <begin position="39"/>
        <end position="52"/>
    </location>
</feature>
<dbReference type="EMBL" id="JANPWB010000005">
    <property type="protein sequence ID" value="KAJ1189571.1"/>
    <property type="molecule type" value="Genomic_DNA"/>
</dbReference>
<dbReference type="AlphaFoldDB" id="A0AAV7ULK6"/>
<keyword evidence="3" id="KW-1185">Reference proteome</keyword>
<name>A0AAV7ULK6_PLEWA</name>
<reference evidence="2" key="1">
    <citation type="journal article" date="2022" name="bioRxiv">
        <title>Sequencing and chromosome-scale assembly of the giantPleurodeles waltlgenome.</title>
        <authorList>
            <person name="Brown T."/>
            <person name="Elewa A."/>
            <person name="Iarovenko S."/>
            <person name="Subramanian E."/>
            <person name="Araus A.J."/>
            <person name="Petzold A."/>
            <person name="Susuki M."/>
            <person name="Suzuki K.-i.T."/>
            <person name="Hayashi T."/>
            <person name="Toyoda A."/>
            <person name="Oliveira C."/>
            <person name="Osipova E."/>
            <person name="Leigh N.D."/>
            <person name="Simon A."/>
            <person name="Yun M.H."/>
        </authorList>
    </citation>
    <scope>NUCLEOTIDE SEQUENCE</scope>
    <source>
        <strain evidence="2">20211129_DDA</strain>
        <tissue evidence="2">Liver</tissue>
    </source>
</reference>
<evidence type="ECO:0000313" key="3">
    <source>
        <dbReference type="Proteomes" id="UP001066276"/>
    </source>
</evidence>
<protein>
    <submittedName>
        <fullName evidence="2">Uncharacterized protein</fullName>
    </submittedName>
</protein>
<comment type="caution">
    <text evidence="2">The sequence shown here is derived from an EMBL/GenBank/DDBJ whole genome shotgun (WGS) entry which is preliminary data.</text>
</comment>
<accession>A0AAV7ULK6</accession>
<sequence>MRRPPQKPALHPRHRCTVRQLQQVDLAPPADPGALRVAGAHHKPPRDKRRRPQAGSRCGPRQSSGERLLRGSHLSHATCFKV</sequence>
<proteinExistence type="predicted"/>
<organism evidence="2 3">
    <name type="scientific">Pleurodeles waltl</name>
    <name type="common">Iberian ribbed newt</name>
    <dbReference type="NCBI Taxonomy" id="8319"/>
    <lineage>
        <taxon>Eukaryota</taxon>
        <taxon>Metazoa</taxon>
        <taxon>Chordata</taxon>
        <taxon>Craniata</taxon>
        <taxon>Vertebrata</taxon>
        <taxon>Euteleostomi</taxon>
        <taxon>Amphibia</taxon>
        <taxon>Batrachia</taxon>
        <taxon>Caudata</taxon>
        <taxon>Salamandroidea</taxon>
        <taxon>Salamandridae</taxon>
        <taxon>Pleurodelinae</taxon>
        <taxon>Pleurodeles</taxon>
    </lineage>
</organism>
<gene>
    <name evidence="2" type="ORF">NDU88_006315</name>
</gene>
<evidence type="ECO:0000256" key="1">
    <source>
        <dbReference type="SAM" id="MobiDB-lite"/>
    </source>
</evidence>
<feature type="region of interest" description="Disordered" evidence="1">
    <location>
        <begin position="26"/>
        <end position="82"/>
    </location>
</feature>